<evidence type="ECO:0000256" key="1">
    <source>
        <dbReference type="SAM" id="MobiDB-lite"/>
    </source>
</evidence>
<proteinExistence type="predicted"/>
<gene>
    <name evidence="2" type="ORF">VNO77_20648</name>
</gene>
<sequence length="72" mass="7939">MAEAFVLIMAHPHRNFDRKAEKRDSRSPTSSFANLPPAKTSRISGYAFISLSNGLTTPSSDLPNHSFYLTLA</sequence>
<evidence type="ECO:0000313" key="2">
    <source>
        <dbReference type="EMBL" id="KAK7339958.1"/>
    </source>
</evidence>
<feature type="region of interest" description="Disordered" evidence="1">
    <location>
        <begin position="16"/>
        <end position="38"/>
    </location>
</feature>
<reference evidence="2 3" key="1">
    <citation type="submission" date="2024-01" db="EMBL/GenBank/DDBJ databases">
        <title>The genomes of 5 underutilized Papilionoideae crops provide insights into root nodulation and disease resistanc.</title>
        <authorList>
            <person name="Jiang F."/>
        </authorList>
    </citation>
    <scope>NUCLEOTIDE SEQUENCE [LARGE SCALE GENOMIC DNA]</scope>
    <source>
        <strain evidence="2">LVBAO_FW01</strain>
        <tissue evidence="2">Leaves</tissue>
    </source>
</reference>
<organism evidence="2 3">
    <name type="scientific">Canavalia gladiata</name>
    <name type="common">Sword bean</name>
    <name type="synonym">Dolichos gladiatus</name>
    <dbReference type="NCBI Taxonomy" id="3824"/>
    <lineage>
        <taxon>Eukaryota</taxon>
        <taxon>Viridiplantae</taxon>
        <taxon>Streptophyta</taxon>
        <taxon>Embryophyta</taxon>
        <taxon>Tracheophyta</taxon>
        <taxon>Spermatophyta</taxon>
        <taxon>Magnoliopsida</taxon>
        <taxon>eudicotyledons</taxon>
        <taxon>Gunneridae</taxon>
        <taxon>Pentapetalae</taxon>
        <taxon>rosids</taxon>
        <taxon>fabids</taxon>
        <taxon>Fabales</taxon>
        <taxon>Fabaceae</taxon>
        <taxon>Papilionoideae</taxon>
        <taxon>50 kb inversion clade</taxon>
        <taxon>NPAAA clade</taxon>
        <taxon>indigoferoid/millettioid clade</taxon>
        <taxon>Phaseoleae</taxon>
        <taxon>Canavalia</taxon>
    </lineage>
</organism>
<dbReference type="AlphaFoldDB" id="A0AAN9LTJ1"/>
<comment type="caution">
    <text evidence="2">The sequence shown here is derived from an EMBL/GenBank/DDBJ whole genome shotgun (WGS) entry which is preliminary data.</text>
</comment>
<name>A0AAN9LTJ1_CANGL</name>
<dbReference type="EMBL" id="JAYMYQ010000004">
    <property type="protein sequence ID" value="KAK7339958.1"/>
    <property type="molecule type" value="Genomic_DNA"/>
</dbReference>
<dbReference type="Proteomes" id="UP001367508">
    <property type="component" value="Unassembled WGS sequence"/>
</dbReference>
<evidence type="ECO:0000313" key="3">
    <source>
        <dbReference type="Proteomes" id="UP001367508"/>
    </source>
</evidence>
<keyword evidence="3" id="KW-1185">Reference proteome</keyword>
<accession>A0AAN9LTJ1</accession>
<feature type="compositionally biased region" description="Basic and acidic residues" evidence="1">
    <location>
        <begin position="16"/>
        <end position="26"/>
    </location>
</feature>
<protein>
    <submittedName>
        <fullName evidence="2">Uncharacterized protein</fullName>
    </submittedName>
</protein>